<reference evidence="2" key="1">
    <citation type="submission" date="2020-04" db="EMBL/GenBank/DDBJ databases">
        <authorList>
            <person name="Alioto T."/>
            <person name="Alioto T."/>
            <person name="Gomez Garrido J."/>
        </authorList>
    </citation>
    <scope>NUCLEOTIDE SEQUENCE</scope>
    <source>
        <strain evidence="2">A484AB</strain>
    </source>
</reference>
<organism evidence="2 3">
    <name type="scientific">Paramuricea clavata</name>
    <name type="common">Red gorgonian</name>
    <name type="synonym">Violescent sea-whip</name>
    <dbReference type="NCBI Taxonomy" id="317549"/>
    <lineage>
        <taxon>Eukaryota</taxon>
        <taxon>Metazoa</taxon>
        <taxon>Cnidaria</taxon>
        <taxon>Anthozoa</taxon>
        <taxon>Octocorallia</taxon>
        <taxon>Malacalcyonacea</taxon>
        <taxon>Plexauridae</taxon>
        <taxon>Paramuricea</taxon>
    </lineage>
</organism>
<dbReference type="InterPro" id="IPR008979">
    <property type="entry name" value="Galactose-bd-like_sf"/>
</dbReference>
<feature type="compositionally biased region" description="Polar residues" evidence="1">
    <location>
        <begin position="159"/>
        <end position="170"/>
    </location>
</feature>
<dbReference type="SUPFAM" id="SSF49785">
    <property type="entry name" value="Galactose-binding domain-like"/>
    <property type="match status" value="1"/>
</dbReference>
<dbReference type="EMBL" id="CACRXK020003461">
    <property type="protein sequence ID" value="CAB3998884.1"/>
    <property type="molecule type" value="Genomic_DNA"/>
</dbReference>
<feature type="compositionally biased region" description="Polar residues" evidence="1">
    <location>
        <begin position="318"/>
        <end position="327"/>
    </location>
</feature>
<keyword evidence="3" id="KW-1185">Reference proteome</keyword>
<feature type="compositionally biased region" description="Low complexity" evidence="1">
    <location>
        <begin position="132"/>
        <end position="148"/>
    </location>
</feature>
<gene>
    <name evidence="2" type="ORF">PACLA_8A044087</name>
</gene>
<proteinExistence type="predicted"/>
<dbReference type="OrthoDB" id="5985199at2759"/>
<feature type="compositionally biased region" description="Low complexity" evidence="1">
    <location>
        <begin position="173"/>
        <end position="185"/>
    </location>
</feature>
<feature type="compositionally biased region" description="Polar residues" evidence="1">
    <location>
        <begin position="255"/>
        <end position="266"/>
    </location>
</feature>
<evidence type="ECO:0000313" key="3">
    <source>
        <dbReference type="Proteomes" id="UP001152795"/>
    </source>
</evidence>
<dbReference type="PANTHER" id="PTHR24543">
    <property type="entry name" value="MULTICOPPER OXIDASE-RELATED"/>
    <property type="match status" value="1"/>
</dbReference>
<dbReference type="PROSITE" id="PS01285">
    <property type="entry name" value="FA58C_1"/>
    <property type="match status" value="1"/>
</dbReference>
<dbReference type="PROSITE" id="PS50022">
    <property type="entry name" value="FA58C_3"/>
    <property type="match status" value="1"/>
</dbReference>
<dbReference type="CDD" id="cd00057">
    <property type="entry name" value="FA58C"/>
    <property type="match status" value="1"/>
</dbReference>
<name>A0A6S7H2S2_PARCT</name>
<dbReference type="SMART" id="SM00231">
    <property type="entry name" value="FA58C"/>
    <property type="match status" value="1"/>
</dbReference>
<protein>
    <submittedName>
        <fullName evidence="2">Uncharacterized protein</fullName>
    </submittedName>
</protein>
<dbReference type="FunFam" id="2.60.120.260:FF:000016">
    <property type="entry name" value="Contactin-associated protein-like 4 isoform 1"/>
    <property type="match status" value="1"/>
</dbReference>
<feature type="compositionally biased region" description="Low complexity" evidence="1">
    <location>
        <begin position="271"/>
        <end position="311"/>
    </location>
</feature>
<dbReference type="AlphaFoldDB" id="A0A6S7H2S2"/>
<sequence length="602" mass="66258">MECAILQNTSCRSANYNKTATSGKKKNCELLQIVDSEEYAKSLKRNKNFDHYIILSLKKETQHAVPSSTSLPVTHKISTTQVVTITDTENSTTQATIQPAAKSKMEKTEGSTTKLTGKSTLEKTDSLTPEPTTITSTSKNTDNSTTQSATKSRPKKTDGLTSQATRTSSLKMAGNSTTQPTTTSKLKTTAGLTTQPTTISKLKKTAGLTTQPTTTSKLKKTAGLTTQPTTTLKLKKTAGLTIQPGTTSKLKETRGLTTEPATISTPKKTDGLTTQPTTTSTPKTTDYSTITSTSKMKTDDSTTQPTTTSTPRKTDSSIMSTTQPTDKSTQRKTDVTTTQAITTTAVPNITVAPSTQPTNCKKILRLGMENGEILGAQITASSTWANDYHGTDNARLNLQRPGDIHAWVPSTSSGSWLQVDFELQATISEVLTQGRGDYPWWVKSYNLSYSSDGVYFHRYRQTGVVKSLVFPGNSDKNTIVHQDISPVIVARYIRILPQTWHKHVALRVDFSGCLKEHSMLQLTYIYRRVLVLPKCKHGSTKVPNCFRNSVEYKDIRGEAEFSAFNRITIFKSHVADYFSILARDNALFNEWSLIMNCDFKRR</sequence>
<feature type="region of interest" description="Disordered" evidence="1">
    <location>
        <begin position="249"/>
        <end position="335"/>
    </location>
</feature>
<dbReference type="Proteomes" id="UP001152795">
    <property type="component" value="Unassembled WGS sequence"/>
</dbReference>
<evidence type="ECO:0000313" key="2">
    <source>
        <dbReference type="EMBL" id="CAB3998884.1"/>
    </source>
</evidence>
<comment type="caution">
    <text evidence="2">The sequence shown here is derived from an EMBL/GenBank/DDBJ whole genome shotgun (WGS) entry which is preliminary data.</text>
</comment>
<evidence type="ECO:0000256" key="1">
    <source>
        <dbReference type="SAM" id="MobiDB-lite"/>
    </source>
</evidence>
<dbReference type="Gene3D" id="2.60.120.260">
    <property type="entry name" value="Galactose-binding domain-like"/>
    <property type="match status" value="1"/>
</dbReference>
<feature type="compositionally biased region" description="Polar residues" evidence="1">
    <location>
        <begin position="110"/>
        <end position="119"/>
    </location>
</feature>
<dbReference type="Pfam" id="PF00754">
    <property type="entry name" value="F5_F8_type_C"/>
    <property type="match status" value="1"/>
</dbReference>
<feature type="region of interest" description="Disordered" evidence="1">
    <location>
        <begin position="89"/>
        <end position="185"/>
    </location>
</feature>
<dbReference type="InterPro" id="IPR000421">
    <property type="entry name" value="FA58C"/>
</dbReference>
<feature type="non-terminal residue" evidence="2">
    <location>
        <position position="1"/>
    </location>
</feature>
<dbReference type="PANTHER" id="PTHR24543:SF325">
    <property type="entry name" value="F5_8 TYPE C DOMAIN-CONTAINING PROTEIN"/>
    <property type="match status" value="1"/>
</dbReference>
<accession>A0A6S7H2S2</accession>